<dbReference type="InterPro" id="IPR020946">
    <property type="entry name" value="Flavin_mOase-like"/>
</dbReference>
<keyword evidence="6" id="KW-0560">Oxidoreductase</keyword>
<dbReference type="InterPro" id="IPR000960">
    <property type="entry name" value="Flavin_mOase"/>
</dbReference>
<evidence type="ECO:0000256" key="7">
    <source>
        <dbReference type="SAM" id="MobiDB-lite"/>
    </source>
</evidence>
<dbReference type="InterPro" id="IPR036188">
    <property type="entry name" value="FAD/NAD-bd_sf"/>
</dbReference>
<keyword evidence="3" id="KW-0285">Flavoprotein</keyword>
<keyword evidence="9" id="KW-1185">Reference proteome</keyword>
<evidence type="ECO:0000256" key="5">
    <source>
        <dbReference type="ARBA" id="ARBA00022857"/>
    </source>
</evidence>
<accession>A0ABP7DZN8</accession>
<evidence type="ECO:0000313" key="9">
    <source>
        <dbReference type="Proteomes" id="UP001500051"/>
    </source>
</evidence>
<comment type="similarity">
    <text evidence="2">Belongs to the FAD-binding monooxygenase family.</text>
</comment>
<dbReference type="PIRSF" id="PIRSF000332">
    <property type="entry name" value="FMO"/>
    <property type="match status" value="1"/>
</dbReference>
<dbReference type="SUPFAM" id="SSF51905">
    <property type="entry name" value="FAD/NAD(P)-binding domain"/>
    <property type="match status" value="2"/>
</dbReference>
<gene>
    <name evidence="8" type="ORF">GCM10022204_34100</name>
</gene>
<dbReference type="RefSeq" id="WP_344813655.1">
    <property type="nucleotide sequence ID" value="NZ_BAAAYX010000014.1"/>
</dbReference>
<dbReference type="PRINTS" id="PR00370">
    <property type="entry name" value="FMOXYGENASE"/>
</dbReference>
<keyword evidence="4" id="KW-0274">FAD</keyword>
<name>A0ABP7DZN8_9ACTN</name>
<evidence type="ECO:0000256" key="6">
    <source>
        <dbReference type="ARBA" id="ARBA00023002"/>
    </source>
</evidence>
<protein>
    <submittedName>
        <fullName evidence="8">NAD(P)/FAD-dependent oxidoreductase</fullName>
    </submittedName>
</protein>
<evidence type="ECO:0000256" key="4">
    <source>
        <dbReference type="ARBA" id="ARBA00022827"/>
    </source>
</evidence>
<evidence type="ECO:0000313" key="8">
    <source>
        <dbReference type="EMBL" id="GAA3712366.1"/>
    </source>
</evidence>
<proteinExistence type="inferred from homology"/>
<dbReference type="EMBL" id="BAAAYX010000014">
    <property type="protein sequence ID" value="GAA3712366.1"/>
    <property type="molecule type" value="Genomic_DNA"/>
</dbReference>
<evidence type="ECO:0000256" key="1">
    <source>
        <dbReference type="ARBA" id="ARBA00009183"/>
    </source>
</evidence>
<reference evidence="9" key="1">
    <citation type="journal article" date="2019" name="Int. J. Syst. Evol. Microbiol.">
        <title>The Global Catalogue of Microorganisms (GCM) 10K type strain sequencing project: providing services to taxonomists for standard genome sequencing and annotation.</title>
        <authorList>
            <consortium name="The Broad Institute Genomics Platform"/>
            <consortium name="The Broad Institute Genome Sequencing Center for Infectious Disease"/>
            <person name="Wu L."/>
            <person name="Ma J."/>
        </authorList>
    </citation>
    <scope>NUCLEOTIDE SEQUENCE [LARGE SCALE GENOMIC DNA]</scope>
    <source>
        <strain evidence="9">JCM 16548</strain>
    </source>
</reference>
<feature type="region of interest" description="Disordered" evidence="7">
    <location>
        <begin position="490"/>
        <end position="514"/>
    </location>
</feature>
<dbReference type="InterPro" id="IPR050346">
    <property type="entry name" value="FMO-like"/>
</dbReference>
<dbReference type="Proteomes" id="UP001500051">
    <property type="component" value="Unassembled WGS sequence"/>
</dbReference>
<comment type="caution">
    <text evidence="8">The sequence shown here is derived from an EMBL/GenBank/DDBJ whole genome shotgun (WGS) entry which is preliminary data.</text>
</comment>
<dbReference type="PANTHER" id="PTHR23023">
    <property type="entry name" value="DIMETHYLANILINE MONOOXYGENASE"/>
    <property type="match status" value="1"/>
</dbReference>
<evidence type="ECO:0000256" key="3">
    <source>
        <dbReference type="ARBA" id="ARBA00022630"/>
    </source>
</evidence>
<keyword evidence="5" id="KW-0521">NADP</keyword>
<dbReference type="Pfam" id="PF00743">
    <property type="entry name" value="FMO-like"/>
    <property type="match status" value="1"/>
</dbReference>
<sequence>MNIVIIGAGFAGLACAKTLREFGFDVVVHEAAPDVGGVWSATRRYPGLSTQNTKDTYAFSDFPMPRSFPEWPSGAQVQEYLEAYVERFGLAPALRLESLVLRATPRPGGGWTITSRPTAGGEATVTEADHLVVANGIFSTPKIPTWKGADAFVASGGRVCAAAEVTDLEVVRNRHVLVIGYGKSACDVSMPVSSVAASTTVVARELLWKMPKKLGNVLNYKFLMLTRMGEALFRYLRPAGVERFLHGPGDPVRRSMLSGVQAVATRQLRLEALGLVPTGSFERIARSTVSLATDGFYSHVAAERIKVLRDTTVTELLVDAAGGRTARLSTGETVPADVVICGTGFTQQLPFFDDGLQAQLTDSRANFELYRHIQPLTVPDLSFAGYNSSFFSPLSAELASVWIASLLTGRHRVPDPEMREREVTEMLRWMEERTEGRHARGTNIIPFSLHNIDDLMADLGVRLDAVTRARQWLLPVDPGAYSTVAAQVRQRPTTLPERPAVEPPADESAPALAA</sequence>
<dbReference type="Gene3D" id="3.50.50.60">
    <property type="entry name" value="FAD/NAD(P)-binding domain"/>
    <property type="match status" value="1"/>
</dbReference>
<evidence type="ECO:0000256" key="2">
    <source>
        <dbReference type="ARBA" id="ARBA00010139"/>
    </source>
</evidence>
<comment type="similarity">
    <text evidence="1">Belongs to the FMO family.</text>
</comment>
<organism evidence="8 9">
    <name type="scientific">Microlunatus aurantiacus</name>
    <dbReference type="NCBI Taxonomy" id="446786"/>
    <lineage>
        <taxon>Bacteria</taxon>
        <taxon>Bacillati</taxon>
        <taxon>Actinomycetota</taxon>
        <taxon>Actinomycetes</taxon>
        <taxon>Propionibacteriales</taxon>
        <taxon>Propionibacteriaceae</taxon>
        <taxon>Microlunatus</taxon>
    </lineage>
</organism>